<gene>
    <name evidence="2" type="ORF">CCMP2556_LOCUS38255</name>
</gene>
<organism evidence="2 3">
    <name type="scientific">Durusdinium trenchii</name>
    <dbReference type="NCBI Taxonomy" id="1381693"/>
    <lineage>
        <taxon>Eukaryota</taxon>
        <taxon>Sar</taxon>
        <taxon>Alveolata</taxon>
        <taxon>Dinophyceae</taxon>
        <taxon>Suessiales</taxon>
        <taxon>Symbiodiniaceae</taxon>
        <taxon>Durusdinium</taxon>
    </lineage>
</organism>
<dbReference type="Proteomes" id="UP001642484">
    <property type="component" value="Unassembled WGS sequence"/>
</dbReference>
<sequence>MAHGSFAISLASTRGRRDTPSAAKPVAPVSAERRLPRSPLRRSPPPCSIDGQEGWLDANSMLHGFKAMPKRTSLRMDAGEGAKESVAERFYSAWQRRAWPWTSVRQQIGLMGAMSSCSNDKQDAAVM</sequence>
<name>A0ABP0PNP2_9DINO</name>
<dbReference type="EMBL" id="CAXAMN010023439">
    <property type="protein sequence ID" value="CAK9077620.1"/>
    <property type="molecule type" value="Genomic_DNA"/>
</dbReference>
<feature type="region of interest" description="Disordered" evidence="1">
    <location>
        <begin position="1"/>
        <end position="53"/>
    </location>
</feature>
<reference evidence="2 3" key="1">
    <citation type="submission" date="2024-02" db="EMBL/GenBank/DDBJ databases">
        <authorList>
            <person name="Chen Y."/>
            <person name="Shah S."/>
            <person name="Dougan E. K."/>
            <person name="Thang M."/>
            <person name="Chan C."/>
        </authorList>
    </citation>
    <scope>NUCLEOTIDE SEQUENCE [LARGE SCALE GENOMIC DNA]</scope>
</reference>
<proteinExistence type="predicted"/>
<evidence type="ECO:0000313" key="2">
    <source>
        <dbReference type="EMBL" id="CAK9077620.1"/>
    </source>
</evidence>
<comment type="caution">
    <text evidence="2">The sequence shown here is derived from an EMBL/GenBank/DDBJ whole genome shotgun (WGS) entry which is preliminary data.</text>
</comment>
<keyword evidence="3" id="KW-1185">Reference proteome</keyword>
<feature type="compositionally biased region" description="Low complexity" evidence="1">
    <location>
        <begin position="20"/>
        <end position="30"/>
    </location>
</feature>
<evidence type="ECO:0000313" key="3">
    <source>
        <dbReference type="Proteomes" id="UP001642484"/>
    </source>
</evidence>
<protein>
    <submittedName>
        <fullName evidence="2">Uncharacterized protein</fullName>
    </submittedName>
</protein>
<accession>A0ABP0PNP2</accession>
<evidence type="ECO:0000256" key="1">
    <source>
        <dbReference type="SAM" id="MobiDB-lite"/>
    </source>
</evidence>